<dbReference type="EMBL" id="BSPD01000030">
    <property type="protein sequence ID" value="GLS25545.1"/>
    <property type="molecule type" value="Genomic_DNA"/>
</dbReference>
<protein>
    <submittedName>
        <fullName evidence="1">Uncharacterized protein</fullName>
    </submittedName>
</protein>
<comment type="caution">
    <text evidence="1">The sequence shown here is derived from an EMBL/GenBank/DDBJ whole genome shotgun (WGS) entry which is preliminary data.</text>
</comment>
<organism evidence="1 2">
    <name type="scientific">Marinibactrum halimedae</name>
    <dbReference type="NCBI Taxonomy" id="1444977"/>
    <lineage>
        <taxon>Bacteria</taxon>
        <taxon>Pseudomonadati</taxon>
        <taxon>Pseudomonadota</taxon>
        <taxon>Gammaproteobacteria</taxon>
        <taxon>Cellvibrionales</taxon>
        <taxon>Cellvibrionaceae</taxon>
        <taxon>Marinibactrum</taxon>
    </lineage>
</organism>
<accession>A0AA37T1U9</accession>
<sequence length="268" mass="30790">MSLIAGYEQFSSEFLSLQRQVARRMRTLQAFAHQSHHLLPNNQLEKLASSWSMIEQGWQRDSVMENFEFHSHFIEQLLQIMMLLARRMERPVADEFVGIDSASPEKTNAGLSARKQAFSQVGLLVFVCNQLPSLIEQVAKIRGLSTLAASRGSVDELELGKLKYFIQGTRVQYEKVRNQADRLGENTDNRIPALPLIKAYEFKLMFLLTTVEKEVMEPRAIRMDSSQLFSLATEIIDAYLKVVDEGLTLLYLWQEESLDLWHKHGDQV</sequence>
<name>A0AA37T1U9_9GAMM</name>
<reference evidence="1 2" key="1">
    <citation type="journal article" date="2014" name="Int. J. Syst. Evol. Microbiol.">
        <title>Complete genome sequence of Corynebacterium casei LMG S-19264T (=DSM 44701T), isolated from a smear-ripened cheese.</title>
        <authorList>
            <consortium name="US DOE Joint Genome Institute (JGI-PGF)"/>
            <person name="Walter F."/>
            <person name="Albersmeier A."/>
            <person name="Kalinowski J."/>
            <person name="Ruckert C."/>
        </authorList>
    </citation>
    <scope>NUCLEOTIDE SEQUENCE [LARGE SCALE GENOMIC DNA]</scope>
    <source>
        <strain evidence="1 2">NBRC 110095</strain>
    </source>
</reference>
<keyword evidence="2" id="KW-1185">Reference proteome</keyword>
<gene>
    <name evidence="1" type="ORF">GCM10007877_12590</name>
</gene>
<evidence type="ECO:0000313" key="2">
    <source>
        <dbReference type="Proteomes" id="UP001156870"/>
    </source>
</evidence>
<dbReference type="AlphaFoldDB" id="A0AA37T1U9"/>
<evidence type="ECO:0000313" key="1">
    <source>
        <dbReference type="EMBL" id="GLS25545.1"/>
    </source>
</evidence>
<proteinExistence type="predicted"/>
<dbReference type="Proteomes" id="UP001156870">
    <property type="component" value="Unassembled WGS sequence"/>
</dbReference>